<dbReference type="GO" id="GO:0003700">
    <property type="term" value="F:DNA-binding transcription factor activity"/>
    <property type="evidence" value="ECO:0007669"/>
    <property type="project" value="InterPro"/>
</dbReference>
<organism evidence="3 4">
    <name type="scientific">Oceanobacillus halophilus</name>
    <dbReference type="NCBI Taxonomy" id="930130"/>
    <lineage>
        <taxon>Bacteria</taxon>
        <taxon>Bacillati</taxon>
        <taxon>Bacillota</taxon>
        <taxon>Bacilli</taxon>
        <taxon>Bacillales</taxon>
        <taxon>Bacillaceae</taxon>
        <taxon>Oceanobacillus</taxon>
    </lineage>
</organism>
<dbReference type="Gene3D" id="1.10.10.10">
    <property type="entry name" value="Winged helix-like DNA-binding domain superfamily/Winged helix DNA-binding domain"/>
    <property type="match status" value="1"/>
</dbReference>
<protein>
    <submittedName>
        <fullName evidence="3">HTH domain-containing protein</fullName>
    </submittedName>
</protein>
<dbReference type="OrthoDB" id="2729610at2"/>
<dbReference type="Proteomes" id="UP000269301">
    <property type="component" value="Unassembled WGS sequence"/>
</dbReference>
<dbReference type="PANTHER" id="PTHR38600:SF2">
    <property type="entry name" value="SLL0088 PROTEIN"/>
    <property type="match status" value="1"/>
</dbReference>
<reference evidence="3 4" key="1">
    <citation type="journal article" date="2016" name="Int. J. Syst. Evol. Microbiol.">
        <title>Oceanobacillus halophilus sp. nov., a novel moderately halophilic bacterium from a hypersaline lake.</title>
        <authorList>
            <person name="Amoozegar M.A."/>
            <person name="Bagheri M."/>
            <person name="Makhdoumi A."/>
            <person name="Nikou M.M."/>
            <person name="Fazeli S.A.S."/>
            <person name="Schumann P."/>
            <person name="Sproer C."/>
            <person name="Sanchez-Porro C."/>
            <person name="Ventosa A."/>
        </authorList>
    </citation>
    <scope>NUCLEOTIDE SEQUENCE [LARGE SCALE GENOMIC DNA]</scope>
    <source>
        <strain evidence="3 4">DSM 23996</strain>
    </source>
</reference>
<comment type="caution">
    <text evidence="3">The sequence shown here is derived from an EMBL/GenBank/DDBJ whole genome shotgun (WGS) entry which is preliminary data.</text>
</comment>
<evidence type="ECO:0000313" key="3">
    <source>
        <dbReference type="EMBL" id="RKQ37786.1"/>
    </source>
</evidence>
<gene>
    <name evidence="3" type="ORF">D8M06_03000</name>
</gene>
<dbReference type="AlphaFoldDB" id="A0A495ACU5"/>
<dbReference type="GO" id="GO:0003677">
    <property type="term" value="F:DNA binding"/>
    <property type="evidence" value="ECO:0007669"/>
    <property type="project" value="UniProtKB-KW"/>
</dbReference>
<dbReference type="PANTHER" id="PTHR38600">
    <property type="entry name" value="TRANSCRIPTIONAL REGULATORY PROTEIN"/>
    <property type="match status" value="1"/>
</dbReference>
<keyword evidence="4" id="KW-1185">Reference proteome</keyword>
<accession>A0A495ACU5</accession>
<dbReference type="SMART" id="SM00418">
    <property type="entry name" value="HTH_ARSR"/>
    <property type="match status" value="1"/>
</dbReference>
<keyword evidence="1" id="KW-0238">DNA-binding</keyword>
<dbReference type="InterPro" id="IPR036390">
    <property type="entry name" value="WH_DNA-bd_sf"/>
</dbReference>
<dbReference type="RefSeq" id="WP_121202861.1">
    <property type="nucleotide sequence ID" value="NZ_RBZP01000001.1"/>
</dbReference>
<sequence length="231" mass="26738">MEQTLKVTNVLSDPTRFHIYQYLIENHKEVSVTEIAKEFNIHPNVARLHLSKLEDIRMVVSYSQKTGKGGRPSRLYRLSENVIELNFPHRDYKLLSSIVIESLAEMGETGKQALYTTGEKYGRQIIEDFHHNKKLSTMEKLNILEDASTMLGMYTNFVYNEEKNSIKFEVNNCPFKELASKNHDLICDMHHSFIKGMFEVLFSDIDLVIEENMFINGCDNCSYTANLLVNN</sequence>
<evidence type="ECO:0000256" key="1">
    <source>
        <dbReference type="ARBA" id="ARBA00023125"/>
    </source>
</evidence>
<dbReference type="Gene3D" id="3.30.1380.20">
    <property type="entry name" value="Trafficking protein particle complex subunit 3"/>
    <property type="match status" value="1"/>
</dbReference>
<dbReference type="Pfam" id="PF12840">
    <property type="entry name" value="HTH_20"/>
    <property type="match status" value="1"/>
</dbReference>
<dbReference type="EMBL" id="RBZP01000001">
    <property type="protein sequence ID" value="RKQ37786.1"/>
    <property type="molecule type" value="Genomic_DNA"/>
</dbReference>
<name>A0A495ACU5_9BACI</name>
<dbReference type="CDD" id="cd00090">
    <property type="entry name" value="HTH_ARSR"/>
    <property type="match status" value="1"/>
</dbReference>
<dbReference type="InterPro" id="IPR001845">
    <property type="entry name" value="HTH_ArsR_DNA-bd_dom"/>
</dbReference>
<dbReference type="InterPro" id="IPR011991">
    <property type="entry name" value="ArsR-like_HTH"/>
</dbReference>
<evidence type="ECO:0000259" key="2">
    <source>
        <dbReference type="SMART" id="SM00418"/>
    </source>
</evidence>
<dbReference type="SUPFAM" id="SSF46785">
    <property type="entry name" value="Winged helix' DNA-binding domain"/>
    <property type="match status" value="1"/>
</dbReference>
<evidence type="ECO:0000313" key="4">
    <source>
        <dbReference type="Proteomes" id="UP000269301"/>
    </source>
</evidence>
<dbReference type="InterPro" id="IPR036388">
    <property type="entry name" value="WH-like_DNA-bd_sf"/>
</dbReference>
<feature type="domain" description="HTH arsR-type" evidence="2">
    <location>
        <begin position="6"/>
        <end position="88"/>
    </location>
</feature>
<proteinExistence type="predicted"/>